<protein>
    <submittedName>
        <fullName evidence="2">Uncharacterized protein</fullName>
    </submittedName>
</protein>
<keyword evidence="1" id="KW-1133">Transmembrane helix</keyword>
<dbReference type="Proteomes" id="UP000035088">
    <property type="component" value="Unassembled WGS sequence"/>
</dbReference>
<feature type="transmembrane region" description="Helical" evidence="1">
    <location>
        <begin position="100"/>
        <end position="121"/>
    </location>
</feature>
<reference evidence="2 3" key="1">
    <citation type="submission" date="2011-11" db="EMBL/GenBank/DDBJ databases">
        <title>Whole genome shotgun sequence of Gordonia araii NBRC 100433.</title>
        <authorList>
            <person name="Yoshida Y."/>
            <person name="Hosoyama A."/>
            <person name="Tsuchikane K."/>
            <person name="Katsumata H."/>
            <person name="Yamazaki S."/>
            <person name="Fujita N."/>
        </authorList>
    </citation>
    <scope>NUCLEOTIDE SEQUENCE [LARGE SCALE GENOMIC DNA]</scope>
    <source>
        <strain evidence="2 3">NBRC 100433</strain>
    </source>
</reference>
<name>G7GZ42_9ACTN</name>
<dbReference type="RefSeq" id="WP_007320944.1">
    <property type="nucleotide sequence ID" value="NZ_BAEE01000021.1"/>
</dbReference>
<evidence type="ECO:0000256" key="1">
    <source>
        <dbReference type="SAM" id="Phobius"/>
    </source>
</evidence>
<keyword evidence="3" id="KW-1185">Reference proteome</keyword>
<gene>
    <name evidence="2" type="ORF">GOARA_021_01040</name>
</gene>
<keyword evidence="1" id="KW-0812">Transmembrane</keyword>
<dbReference type="STRING" id="1073574.GOARA_021_01040"/>
<dbReference type="AlphaFoldDB" id="G7GZ42"/>
<evidence type="ECO:0000313" key="2">
    <source>
        <dbReference type="EMBL" id="GAB08867.1"/>
    </source>
</evidence>
<keyword evidence="1" id="KW-0472">Membrane</keyword>
<feature type="transmembrane region" description="Helical" evidence="1">
    <location>
        <begin position="44"/>
        <end position="64"/>
    </location>
</feature>
<feature type="transmembrane region" description="Helical" evidence="1">
    <location>
        <begin position="71"/>
        <end position="88"/>
    </location>
</feature>
<accession>G7GZ42</accession>
<organism evidence="2 3">
    <name type="scientific">Gordonia araii NBRC 100433</name>
    <dbReference type="NCBI Taxonomy" id="1073574"/>
    <lineage>
        <taxon>Bacteria</taxon>
        <taxon>Bacillati</taxon>
        <taxon>Actinomycetota</taxon>
        <taxon>Actinomycetes</taxon>
        <taxon>Mycobacteriales</taxon>
        <taxon>Gordoniaceae</taxon>
        <taxon>Gordonia</taxon>
    </lineage>
</organism>
<sequence>MLAVAAPQPDRVLRTVRGVSVGGVAGLTAVAGHSLAMPGETPGVGTFVFLLAVCAVIGATVTALPRVNGTGALLAILGTSQLVGHLAMSVGTTHGLHLPSATMLAAHALAIAGGALLVAAADRATRRALGLLHRLLRAEFLPPLPAARPWTPIVSDEPLIARLAAANRHVRRGPPAAFAPVSH</sequence>
<dbReference type="OrthoDB" id="9998404at2"/>
<dbReference type="EMBL" id="BAEE01000021">
    <property type="protein sequence ID" value="GAB08867.1"/>
    <property type="molecule type" value="Genomic_DNA"/>
</dbReference>
<proteinExistence type="predicted"/>
<evidence type="ECO:0000313" key="3">
    <source>
        <dbReference type="Proteomes" id="UP000035088"/>
    </source>
</evidence>
<comment type="caution">
    <text evidence="2">The sequence shown here is derived from an EMBL/GenBank/DDBJ whole genome shotgun (WGS) entry which is preliminary data.</text>
</comment>